<protein>
    <submittedName>
        <fullName evidence="2">Uncharacterized protein</fullName>
    </submittedName>
</protein>
<evidence type="ECO:0000313" key="1">
    <source>
        <dbReference type="EMBL" id="AVN24020.1"/>
    </source>
</evidence>
<keyword evidence="1" id="KW-0614">Plasmid</keyword>
<evidence type="ECO:0000313" key="6">
    <source>
        <dbReference type="Proteomes" id="UP000194699"/>
    </source>
</evidence>
<organism evidence="2 5">
    <name type="scientific">Acinetobacter baumannii</name>
    <dbReference type="NCBI Taxonomy" id="470"/>
    <lineage>
        <taxon>Bacteria</taxon>
        <taxon>Pseudomonadati</taxon>
        <taxon>Pseudomonadota</taxon>
        <taxon>Gammaproteobacteria</taxon>
        <taxon>Moraxellales</taxon>
        <taxon>Moraxellaceae</taxon>
        <taxon>Acinetobacter</taxon>
        <taxon>Acinetobacter calcoaceticus/baumannii complex</taxon>
    </lineage>
</organism>
<gene>
    <name evidence="2" type="ORF">A7M90_18775</name>
    <name evidence="3" type="ORF">B9X95_02395</name>
    <name evidence="1" type="ORF">CPI82_00460</name>
    <name evidence="4" type="ORF">IMO23_18700</name>
</gene>
<name>A0A1L9XCD5_ACIBA</name>
<geneLocation type="plasmid" evidence="1">
    <name>pABI43</name>
</geneLocation>
<sequence length="75" mass="8802">MSKTKVNPKWFRHEALHTSYVLLSMVNDHLTRHQYYLERINPEFNRHIDAAIEHLTAAYQAAGNEGLEVKKKIKV</sequence>
<dbReference type="EMBL" id="NGEL01000020">
    <property type="protein sequence ID" value="OTM93235.1"/>
    <property type="molecule type" value="Genomic_DNA"/>
</dbReference>
<dbReference type="Proteomes" id="UP000223291">
    <property type="component" value="Plasmid pABI43"/>
</dbReference>
<reference evidence="2 5" key="1">
    <citation type="submission" date="2016-05" db="EMBL/GenBank/DDBJ databases">
        <title>The evolution of Acinetobacter baumannii in vivo.</title>
        <authorList>
            <person name="Hua X."/>
            <person name="Yu Y."/>
        </authorList>
    </citation>
    <scope>NUCLEOTIDE SEQUENCE [LARGE SCALE GENOMIC DNA]</scope>
    <source>
        <strain evidence="2 5">XH647</strain>
    </source>
</reference>
<proteinExistence type="predicted"/>
<reference evidence="3" key="3">
    <citation type="submission" date="2017-05" db="EMBL/GenBank/DDBJ databases">
        <authorList>
            <person name="Song R."/>
            <person name="Chenine A.L."/>
            <person name="Ruprecht R.M."/>
        </authorList>
    </citation>
    <scope>NUCLEOTIDE SEQUENCE [LARGE SCALE GENOMIC DNA]</scope>
    <source>
        <strain evidence="3">PR350</strain>
    </source>
</reference>
<dbReference type="Proteomes" id="UP000594659">
    <property type="component" value="Plasmid unnamed1774"/>
</dbReference>
<dbReference type="EMBL" id="LYKI01000022">
    <property type="protein sequence ID" value="OIG72662.1"/>
    <property type="molecule type" value="Genomic_DNA"/>
</dbReference>
<evidence type="ECO:0000313" key="4">
    <source>
        <dbReference type="EMBL" id="QPF15247.1"/>
    </source>
</evidence>
<dbReference type="EMBL" id="CP027483">
    <property type="protein sequence ID" value="AVN24020.1"/>
    <property type="molecule type" value="Genomic_DNA"/>
</dbReference>
<evidence type="ECO:0000313" key="3">
    <source>
        <dbReference type="EMBL" id="OTM93235.1"/>
    </source>
</evidence>
<reference evidence="1 7" key="4">
    <citation type="submission" date="2018-03" db="EMBL/GenBank/DDBJ databases">
        <title>Draft genome of Acinetobacter baumannii strain I43, a mercury resistant bacteria.</title>
        <authorList>
            <person name="Siqueira K.A."/>
            <person name="Mello I.S."/>
            <person name="Souza W.P."/>
            <person name="Mendes T.A.O."/>
            <person name="Soares M.A."/>
        </authorList>
    </citation>
    <scope>NUCLEOTIDE SEQUENCE [LARGE SCALE GENOMIC DNA]</scope>
    <source>
        <strain evidence="1 7">I43</strain>
        <plasmid evidence="1">pABI43</plasmid>
        <plasmid evidence="7">pabi43</plasmid>
    </source>
</reference>
<dbReference type="Proteomes" id="UP000179937">
    <property type="component" value="Unassembled WGS sequence"/>
</dbReference>
<evidence type="ECO:0000313" key="8">
    <source>
        <dbReference type="Proteomes" id="UP000594659"/>
    </source>
</evidence>
<reference evidence="4 8" key="5">
    <citation type="submission" date="2020-09" db="EMBL/GenBank/DDBJ databases">
        <title>Resistance determinants and their genetic context in bacteria from a longitudinal study of pigs reared under conventional and antibiotic-free husbandry practices.</title>
        <authorList>
            <person name="Poulin-Laprade D."/>
            <person name="Brouard J.-S."/>
            <person name="Gagnon N."/>
            <person name="Turcotte A."/>
            <person name="Langlois A."/>
            <person name="Matte J.J."/>
            <person name="Carrillo C.D."/>
            <person name="Zaheer R."/>
            <person name="McAllister T."/>
            <person name="Topp E."/>
            <person name="Talbot G."/>
        </authorList>
    </citation>
    <scope>NUCLEOTIDE SEQUENCE [LARGE SCALE GENOMIC DNA]</scope>
    <source>
        <strain evidence="4 8">Res13-Abat-PEA21-P4-01-A</strain>
        <plasmid evidence="4 8">unnamed1774</plasmid>
    </source>
</reference>
<evidence type="ECO:0000313" key="5">
    <source>
        <dbReference type="Proteomes" id="UP000179937"/>
    </source>
</evidence>
<geneLocation type="plasmid" evidence="7">
    <name>pabi43</name>
</geneLocation>
<dbReference type="EMBL" id="CP062920">
    <property type="protein sequence ID" value="QPF15247.1"/>
    <property type="molecule type" value="Genomic_DNA"/>
</dbReference>
<evidence type="ECO:0000313" key="2">
    <source>
        <dbReference type="EMBL" id="OIG72662.1"/>
    </source>
</evidence>
<geneLocation type="plasmid" evidence="4 8">
    <name>unnamed1774</name>
</geneLocation>
<reference evidence="6" key="2">
    <citation type="submission" date="2017-05" db="EMBL/GenBank/DDBJ databases">
        <authorList>
            <person name="Kreiswirth B."/>
            <person name="Manca C."/>
            <person name="Chen L."/>
            <person name="Evans S."/>
            <person name="Fowler V."/>
            <person name="Patel R."/>
            <person name="Chambers H."/>
            <person name="Bonomo R."/>
            <person name="Paul V."/>
            <person name="Sankar J."/>
            <person name="Gaind R."/>
            <person name="Ray P."/>
            <person name="Gautam V."/>
            <person name="Biswal M."/>
            <person name="Datta S."/>
            <person name="Walia K."/>
            <person name="Adams M."/>
            <person name="Nelson K."/>
            <person name="Sutton G."/>
            <person name="Fouts D."/>
            <person name="Hujer K."/>
            <person name="Hujer A."/>
        </authorList>
    </citation>
    <scope>NUCLEOTIDE SEQUENCE [LARGE SCALE GENOMIC DNA]</scope>
    <source>
        <strain evidence="6">PR350</strain>
    </source>
</reference>
<accession>A0A1L9XCD5</accession>
<evidence type="ECO:0000313" key="7">
    <source>
        <dbReference type="Proteomes" id="UP000223291"/>
    </source>
</evidence>
<dbReference type="AlphaFoldDB" id="A0A1L9XCD5"/>
<dbReference type="Proteomes" id="UP000194699">
    <property type="component" value="Unassembled WGS sequence"/>
</dbReference>
<dbReference type="RefSeq" id="WP_000047654.1">
    <property type="nucleotide sequence ID" value="NZ_AP022239.1"/>
</dbReference>